<name>A0A2G8SSB6_9APHY</name>
<evidence type="ECO:0000313" key="2">
    <source>
        <dbReference type="EMBL" id="PIL36644.1"/>
    </source>
</evidence>
<sequence>MGFSSTTTFAPSSVAAILASLFSDTASPQTMNEPTSLVPVGVLDPKVMNMVNFPMNLGVIEFFIDVLVAAVARAVIASRYKAAPPMKTPLLMRCIIEYIVRGLLDTRTILTAVVYLSDIRLTAYDMGDFVCERLAIGALMLAHKANNEPSYPGSQWFQLAQVAFGSSGLHLTRKGLNKIEREFLACLDWQVMPTTEKLLDHHDVFMRYARRDLEVYSVTQAQAQAQMVTTRTRPIPVPERAEPTYPRATLSVAAADLPDLMYPDTPSLSDGYSSDSSAGIITPPSSGHAYAASGSHTGRVGPTRKGRSPPCPYSRPPRRMSSHRTPGYGQNDPRSTITITSSTAVDSAMEARIRFYAADRGTVLRECGGSPRYVPYSPSQRWLHRRDRYDSAPTPSPSSAIAAELAAWNASLGFNSSSKREFAAPPTSTYPPYRRAEDPFCRRYQSWSSTMPGVAANDKWGTFGLFRQ</sequence>
<evidence type="ECO:0008006" key="4">
    <source>
        <dbReference type="Google" id="ProtNLM"/>
    </source>
</evidence>
<keyword evidence="3" id="KW-1185">Reference proteome</keyword>
<dbReference type="CDD" id="cd20557">
    <property type="entry name" value="CYCLIN_ScPCL1-like"/>
    <property type="match status" value="1"/>
</dbReference>
<comment type="caution">
    <text evidence="2">The sequence shown here is derived from an EMBL/GenBank/DDBJ whole genome shotgun (WGS) entry which is preliminary data.</text>
</comment>
<feature type="region of interest" description="Disordered" evidence="1">
    <location>
        <begin position="266"/>
        <end position="336"/>
    </location>
</feature>
<dbReference type="OrthoDB" id="286814at2759"/>
<evidence type="ECO:0000313" key="3">
    <source>
        <dbReference type="Proteomes" id="UP000230002"/>
    </source>
</evidence>
<accession>A0A2G8SSB6</accession>
<evidence type="ECO:0000256" key="1">
    <source>
        <dbReference type="SAM" id="MobiDB-lite"/>
    </source>
</evidence>
<gene>
    <name evidence="2" type="ORF">GSI_00333</name>
</gene>
<dbReference type="Proteomes" id="UP000230002">
    <property type="component" value="Unassembled WGS sequence"/>
</dbReference>
<feature type="compositionally biased region" description="Low complexity" evidence="1">
    <location>
        <begin position="285"/>
        <end position="296"/>
    </location>
</feature>
<reference evidence="2 3" key="1">
    <citation type="journal article" date="2015" name="Sci. Rep.">
        <title>Chromosome-level genome map provides insights into diverse defense mechanisms in the medicinal fungus Ganoderma sinense.</title>
        <authorList>
            <person name="Zhu Y."/>
            <person name="Xu J."/>
            <person name="Sun C."/>
            <person name="Zhou S."/>
            <person name="Xu H."/>
            <person name="Nelson D.R."/>
            <person name="Qian J."/>
            <person name="Song J."/>
            <person name="Luo H."/>
            <person name="Xiang L."/>
            <person name="Li Y."/>
            <person name="Xu Z."/>
            <person name="Ji A."/>
            <person name="Wang L."/>
            <person name="Lu S."/>
            <person name="Hayward A."/>
            <person name="Sun W."/>
            <person name="Li X."/>
            <person name="Schwartz D.C."/>
            <person name="Wang Y."/>
            <person name="Chen S."/>
        </authorList>
    </citation>
    <scope>NUCLEOTIDE SEQUENCE [LARGE SCALE GENOMIC DNA]</scope>
    <source>
        <strain evidence="2 3">ZZ0214-1</strain>
    </source>
</reference>
<dbReference type="AlphaFoldDB" id="A0A2G8SSB6"/>
<dbReference type="STRING" id="1077348.A0A2G8SSB6"/>
<dbReference type="Gene3D" id="1.10.472.10">
    <property type="entry name" value="Cyclin-like"/>
    <property type="match status" value="1"/>
</dbReference>
<feature type="compositionally biased region" description="Low complexity" evidence="1">
    <location>
        <begin position="267"/>
        <end position="277"/>
    </location>
</feature>
<proteinExistence type="predicted"/>
<organism evidence="2 3">
    <name type="scientific">Ganoderma sinense ZZ0214-1</name>
    <dbReference type="NCBI Taxonomy" id="1077348"/>
    <lineage>
        <taxon>Eukaryota</taxon>
        <taxon>Fungi</taxon>
        <taxon>Dikarya</taxon>
        <taxon>Basidiomycota</taxon>
        <taxon>Agaricomycotina</taxon>
        <taxon>Agaricomycetes</taxon>
        <taxon>Polyporales</taxon>
        <taxon>Polyporaceae</taxon>
        <taxon>Ganoderma</taxon>
    </lineage>
</organism>
<protein>
    <recommendedName>
        <fullName evidence="4">Cyclin N-terminal domain-containing protein</fullName>
    </recommendedName>
</protein>
<dbReference type="EMBL" id="AYKW01000001">
    <property type="protein sequence ID" value="PIL36644.1"/>
    <property type="molecule type" value="Genomic_DNA"/>
</dbReference>